<accession>A0A3A9KEK0</accession>
<evidence type="ECO:0000313" key="2">
    <source>
        <dbReference type="Proteomes" id="UP000281498"/>
    </source>
</evidence>
<protein>
    <submittedName>
        <fullName evidence="1">Competence protein</fullName>
    </submittedName>
</protein>
<dbReference type="Proteomes" id="UP000281498">
    <property type="component" value="Unassembled WGS sequence"/>
</dbReference>
<evidence type="ECO:0000313" key="1">
    <source>
        <dbReference type="EMBL" id="RKL68063.1"/>
    </source>
</evidence>
<dbReference type="RefSeq" id="WP_110938401.1">
    <property type="nucleotide sequence ID" value="NZ_KZ614147.1"/>
</dbReference>
<proteinExistence type="predicted"/>
<gene>
    <name evidence="1" type="ORF">CR203_06085</name>
</gene>
<sequence>MTENVHSSYKITNNTVALVPSYRFDSSTRVYETKKDLYVKQPSLEMIKTACLDGFANYDGRREAAIQTGAKRKVPIAIYPNQDIYAFPTHSPTHFDCHWLFFAHIQGFTSPKNQPRQSIVTFSNGSKLLLPVSTSVLEKQMYRTSLCILRRNQYWEQSRRIQ</sequence>
<dbReference type="Pfam" id="PF06338">
    <property type="entry name" value="ComK"/>
    <property type="match status" value="1"/>
</dbReference>
<dbReference type="GO" id="GO:0030420">
    <property type="term" value="P:establishment of competence for transformation"/>
    <property type="evidence" value="ECO:0007669"/>
    <property type="project" value="InterPro"/>
</dbReference>
<dbReference type="InterPro" id="IPR010461">
    <property type="entry name" value="ComK"/>
</dbReference>
<dbReference type="EMBL" id="PDOE01000002">
    <property type="protein sequence ID" value="RKL68063.1"/>
    <property type="molecule type" value="Genomic_DNA"/>
</dbReference>
<name>A0A3A9KEK0_9BACI</name>
<organism evidence="1 2">
    <name type="scientific">Salipaludibacillus neizhouensis</name>
    <dbReference type="NCBI Taxonomy" id="885475"/>
    <lineage>
        <taxon>Bacteria</taxon>
        <taxon>Bacillati</taxon>
        <taxon>Bacillota</taxon>
        <taxon>Bacilli</taxon>
        <taxon>Bacillales</taxon>
        <taxon>Bacillaceae</taxon>
    </lineage>
</organism>
<dbReference type="AlphaFoldDB" id="A0A3A9KEK0"/>
<reference evidence="1 2" key="1">
    <citation type="submission" date="2017-10" db="EMBL/GenBank/DDBJ databases">
        <title>Bacillus sp. nov., a halophilic bacterium isolated from a Keqin Lake.</title>
        <authorList>
            <person name="Wang H."/>
        </authorList>
    </citation>
    <scope>NUCLEOTIDE SEQUENCE [LARGE SCALE GENOMIC DNA]</scope>
    <source>
        <strain evidence="1 2">KCTC 13187</strain>
    </source>
</reference>
<comment type="caution">
    <text evidence="1">The sequence shown here is derived from an EMBL/GenBank/DDBJ whole genome shotgun (WGS) entry which is preliminary data.</text>
</comment>
<keyword evidence="2" id="KW-1185">Reference proteome</keyword>
<dbReference type="OrthoDB" id="2417337at2"/>